<proteinExistence type="predicted"/>
<name>A0A6C0BWY8_9ZZZZ</name>
<accession>A0A6C0BWY8</accession>
<keyword evidence="1" id="KW-0812">Transmembrane</keyword>
<feature type="transmembrane region" description="Helical" evidence="1">
    <location>
        <begin position="20"/>
        <end position="38"/>
    </location>
</feature>
<organism evidence="2">
    <name type="scientific">viral metagenome</name>
    <dbReference type="NCBI Taxonomy" id="1070528"/>
    <lineage>
        <taxon>unclassified sequences</taxon>
        <taxon>metagenomes</taxon>
        <taxon>organismal metagenomes</taxon>
    </lineage>
</organism>
<dbReference type="EMBL" id="MN739280">
    <property type="protein sequence ID" value="QHS96837.1"/>
    <property type="molecule type" value="Genomic_DNA"/>
</dbReference>
<dbReference type="AlphaFoldDB" id="A0A6C0BWY8"/>
<keyword evidence="1" id="KW-1133">Transmembrane helix</keyword>
<sequence>MKYASVFSKNKLVAFNRLSVLAGLAILLVFAILMQYMVKKDSITEGMQDIQRLVNKTLGLGAKHINANYKRKLPPPPSYTELCKGEHSNSENYKKWMRSRVDGSFAPPPKPHCPKGCKFNSGRDAGSGWLCDTHSLDDGLVRSSCRINSDCEWCEYCGNS</sequence>
<keyword evidence="1" id="KW-0472">Membrane</keyword>
<reference evidence="2" key="1">
    <citation type="journal article" date="2020" name="Nature">
        <title>Giant virus diversity and host interactions through global metagenomics.</title>
        <authorList>
            <person name="Schulz F."/>
            <person name="Roux S."/>
            <person name="Paez-Espino D."/>
            <person name="Jungbluth S."/>
            <person name="Walsh D.A."/>
            <person name="Denef V.J."/>
            <person name="McMahon K.D."/>
            <person name="Konstantinidis K.T."/>
            <person name="Eloe-Fadrosh E.A."/>
            <person name="Kyrpides N.C."/>
            <person name="Woyke T."/>
        </authorList>
    </citation>
    <scope>NUCLEOTIDE SEQUENCE</scope>
    <source>
        <strain evidence="2">GVMAG-M-3300020166-5</strain>
    </source>
</reference>
<evidence type="ECO:0000256" key="1">
    <source>
        <dbReference type="SAM" id="Phobius"/>
    </source>
</evidence>
<protein>
    <submittedName>
        <fullName evidence="2">Uncharacterized protein</fullName>
    </submittedName>
</protein>
<evidence type="ECO:0000313" key="2">
    <source>
        <dbReference type="EMBL" id="QHS96837.1"/>
    </source>
</evidence>